<dbReference type="AlphaFoldDB" id="A0A937EGY8"/>
<dbReference type="Proteomes" id="UP000661858">
    <property type="component" value="Unassembled WGS sequence"/>
</dbReference>
<protein>
    <submittedName>
        <fullName evidence="1">Uncharacterized protein</fullName>
    </submittedName>
</protein>
<comment type="caution">
    <text evidence="1">The sequence shown here is derived from an EMBL/GenBank/DDBJ whole genome shotgun (WGS) entry which is preliminary data.</text>
</comment>
<proteinExistence type="predicted"/>
<dbReference type="RefSeq" id="WP_201833488.1">
    <property type="nucleotide sequence ID" value="NZ_JAERRK010000003.1"/>
</dbReference>
<evidence type="ECO:0000313" key="1">
    <source>
        <dbReference type="EMBL" id="MBL1081991.1"/>
    </source>
</evidence>
<evidence type="ECO:0000313" key="2">
    <source>
        <dbReference type="Proteomes" id="UP000661858"/>
    </source>
</evidence>
<dbReference type="EMBL" id="JAERRK010000003">
    <property type="protein sequence ID" value="MBL1081991.1"/>
    <property type="molecule type" value="Genomic_DNA"/>
</dbReference>
<reference evidence="1" key="1">
    <citation type="submission" date="2021-01" db="EMBL/GenBank/DDBJ databases">
        <title>WGS of actinomycetes isolated from Thailand.</title>
        <authorList>
            <person name="Thawai C."/>
        </authorList>
    </citation>
    <scope>NUCLEOTIDE SEQUENCE</scope>
    <source>
        <strain evidence="1">RCU-197</strain>
    </source>
</reference>
<accession>A0A937EGY8</accession>
<sequence length="132" mass="14403">MSNSIHDVDDATFTQVNLLARAWNVSPAEAVRKLIEHFQRPEAASQAPTANDRRVAVHALYDGVRIEGEYHPVTHALAINAGPAAGNYRTPSGAATAVLQALNPQVKPNRNGWSFWIVTETGRLLQSLRNPV</sequence>
<gene>
    <name evidence="1" type="ORF">JK359_08330</name>
</gene>
<organism evidence="1 2">
    <name type="scientific">Streptomyces actinomycinicus</name>
    <dbReference type="NCBI Taxonomy" id="1695166"/>
    <lineage>
        <taxon>Bacteria</taxon>
        <taxon>Bacillati</taxon>
        <taxon>Actinomycetota</taxon>
        <taxon>Actinomycetes</taxon>
        <taxon>Kitasatosporales</taxon>
        <taxon>Streptomycetaceae</taxon>
        <taxon>Streptomyces</taxon>
    </lineage>
</organism>
<name>A0A937EGY8_9ACTN</name>
<keyword evidence="2" id="KW-1185">Reference proteome</keyword>